<evidence type="ECO:0000259" key="7">
    <source>
        <dbReference type="PROSITE" id="PS50850"/>
    </source>
</evidence>
<dbReference type="InterPro" id="IPR005828">
    <property type="entry name" value="MFS_sugar_transport-like"/>
</dbReference>
<evidence type="ECO:0000256" key="3">
    <source>
        <dbReference type="ARBA" id="ARBA00022692"/>
    </source>
</evidence>
<evidence type="ECO:0000256" key="1">
    <source>
        <dbReference type="ARBA" id="ARBA00004141"/>
    </source>
</evidence>
<gene>
    <name evidence="8" type="ORF">SLS63_010484</name>
</gene>
<feature type="transmembrane region" description="Helical" evidence="6">
    <location>
        <begin position="490"/>
        <end position="514"/>
    </location>
</feature>
<feature type="transmembrane region" description="Helical" evidence="6">
    <location>
        <begin position="140"/>
        <end position="157"/>
    </location>
</feature>
<feature type="transmembrane region" description="Helical" evidence="6">
    <location>
        <begin position="169"/>
        <end position="190"/>
    </location>
</feature>
<evidence type="ECO:0000256" key="5">
    <source>
        <dbReference type="ARBA" id="ARBA00023136"/>
    </source>
</evidence>
<comment type="subcellular location">
    <subcellularLocation>
        <location evidence="1">Membrane</location>
        <topology evidence="1">Multi-pass membrane protein</topology>
    </subcellularLocation>
</comment>
<feature type="transmembrane region" description="Helical" evidence="6">
    <location>
        <begin position="360"/>
        <end position="382"/>
    </location>
</feature>
<feature type="transmembrane region" description="Helical" evidence="6">
    <location>
        <begin position="111"/>
        <end position="128"/>
    </location>
</feature>
<dbReference type="InterPro" id="IPR050360">
    <property type="entry name" value="MFS_Sugar_Transporters"/>
</dbReference>
<dbReference type="Proteomes" id="UP001430848">
    <property type="component" value="Unassembled WGS sequence"/>
</dbReference>
<evidence type="ECO:0000256" key="4">
    <source>
        <dbReference type="ARBA" id="ARBA00022989"/>
    </source>
</evidence>
<dbReference type="InterPro" id="IPR036259">
    <property type="entry name" value="MFS_trans_sf"/>
</dbReference>
<dbReference type="InterPro" id="IPR020846">
    <property type="entry name" value="MFS_dom"/>
</dbReference>
<feature type="transmembrane region" description="Helical" evidence="6">
    <location>
        <begin position="39"/>
        <end position="60"/>
    </location>
</feature>
<feature type="transmembrane region" description="Helical" evidence="6">
    <location>
        <begin position="461"/>
        <end position="478"/>
    </location>
</feature>
<dbReference type="Pfam" id="PF00083">
    <property type="entry name" value="Sugar_tr"/>
    <property type="match status" value="2"/>
</dbReference>
<comment type="similarity">
    <text evidence="2">Belongs to the major facilitator superfamily. Sugar transporter (TC 2.A.1.1) family.</text>
</comment>
<accession>A0ABR1NWW3</accession>
<name>A0ABR1NWW3_DIAER</name>
<proteinExistence type="inferred from homology"/>
<keyword evidence="5 6" id="KW-0472">Membrane</keyword>
<dbReference type="Gene3D" id="1.20.1250.20">
    <property type="entry name" value="MFS general substrate transporter like domains"/>
    <property type="match status" value="1"/>
</dbReference>
<evidence type="ECO:0000256" key="2">
    <source>
        <dbReference type="ARBA" id="ARBA00010992"/>
    </source>
</evidence>
<reference evidence="8 9" key="1">
    <citation type="submission" date="2024-02" db="EMBL/GenBank/DDBJ databases">
        <title>De novo assembly and annotation of 12 fungi associated with fruit tree decline syndrome in Ontario, Canada.</title>
        <authorList>
            <person name="Sulman M."/>
            <person name="Ellouze W."/>
            <person name="Ilyukhin E."/>
        </authorList>
    </citation>
    <scope>NUCLEOTIDE SEQUENCE [LARGE SCALE GENOMIC DNA]</scope>
    <source>
        <strain evidence="8 9">M169</strain>
    </source>
</reference>
<dbReference type="PANTHER" id="PTHR48022:SF66">
    <property type="entry name" value="MFS HEXOSE TRANSPORTER"/>
    <property type="match status" value="1"/>
</dbReference>
<dbReference type="EMBL" id="JAKNSF020000087">
    <property type="protein sequence ID" value="KAK7718311.1"/>
    <property type="molecule type" value="Genomic_DNA"/>
</dbReference>
<keyword evidence="4 6" id="KW-1133">Transmembrane helix</keyword>
<dbReference type="SUPFAM" id="SSF103473">
    <property type="entry name" value="MFS general substrate transporter"/>
    <property type="match status" value="1"/>
</dbReference>
<organism evidence="8 9">
    <name type="scientific">Diaporthe eres</name>
    <name type="common">Phomopsis oblonga</name>
    <dbReference type="NCBI Taxonomy" id="83184"/>
    <lineage>
        <taxon>Eukaryota</taxon>
        <taxon>Fungi</taxon>
        <taxon>Dikarya</taxon>
        <taxon>Ascomycota</taxon>
        <taxon>Pezizomycotina</taxon>
        <taxon>Sordariomycetes</taxon>
        <taxon>Sordariomycetidae</taxon>
        <taxon>Diaporthales</taxon>
        <taxon>Diaporthaceae</taxon>
        <taxon>Diaporthe</taxon>
        <taxon>Diaporthe eres species complex</taxon>
    </lineage>
</organism>
<feature type="transmembrane region" description="Helical" evidence="6">
    <location>
        <begin position="389"/>
        <end position="408"/>
    </location>
</feature>
<feature type="transmembrane region" description="Helical" evidence="6">
    <location>
        <begin position="202"/>
        <end position="221"/>
    </location>
</feature>
<evidence type="ECO:0000256" key="6">
    <source>
        <dbReference type="SAM" id="Phobius"/>
    </source>
</evidence>
<feature type="transmembrane region" description="Helical" evidence="6">
    <location>
        <begin position="81"/>
        <end position="99"/>
    </location>
</feature>
<dbReference type="PANTHER" id="PTHR48022">
    <property type="entry name" value="PLASTIDIC GLUCOSE TRANSPORTER 4"/>
    <property type="match status" value="1"/>
</dbReference>
<evidence type="ECO:0000313" key="8">
    <source>
        <dbReference type="EMBL" id="KAK7718311.1"/>
    </source>
</evidence>
<feature type="domain" description="Major facilitator superfamily (MFS) profile" evidence="7">
    <location>
        <begin position="42"/>
        <end position="518"/>
    </location>
</feature>
<dbReference type="PROSITE" id="PS50850">
    <property type="entry name" value="MFS"/>
    <property type="match status" value="1"/>
</dbReference>
<evidence type="ECO:0000313" key="9">
    <source>
        <dbReference type="Proteomes" id="UP001430848"/>
    </source>
</evidence>
<keyword evidence="9" id="KW-1185">Reference proteome</keyword>
<comment type="caution">
    <text evidence="8">The sequence shown here is derived from an EMBL/GenBank/DDBJ whole genome shotgun (WGS) entry which is preliminary data.</text>
</comment>
<sequence length="562" mass="62783">MVQIALGRGAKHTQAEAALAEAPEFEPVIWWKDHGLRRLYFWCGILMWMSASTGFDAKLMNTSQVMDQWQVHFDRPTGGRLGIIVAILDIGSLCSFWMVPFFADTYGRKTPIIIGCVVEAIGAFIGAFSNGYGMYMAGRFILGFGSSFNGGMAGLLITEVAHPQHRAKASAIVNCMYGVGSTSCAWLALATIRIAGDWSWRSLTLLQAFPALLVLAFIHWIPESPRWLVAKERYEEAEEMLARYHGNGDRANETVAFEFREMKQTLALEFQTKKSSSFLDFARTAGNRYRVLLLVSLAMVSQYSGSNLFSNYANKIYEGAGIHEQTNKILVRWRDDDDHDPSSFTALLSLGTRTKANRRALQLSGGQTILSLVVSVTFSLFIDRLGRRPLFLASTAGIVLAYMGWTIISSQYERTQDLARFGYPQIAFIWLFTVAYQIAWTGVMAAYALEIMPYSLRAKAGVIQTIFVKGLIVLGSYTNPIAWDSFTAAGHAWTLAMFYTILDFCYLVFVYFFYPETKGLTLEEVAKVFDGDDAKVARMNVGDVKRDLEIEKDATVVTVKVL</sequence>
<keyword evidence="3 6" id="KW-0812">Transmembrane</keyword>
<feature type="transmembrane region" description="Helical" evidence="6">
    <location>
        <begin position="428"/>
        <end position="449"/>
    </location>
</feature>
<protein>
    <recommendedName>
        <fullName evidence="7">Major facilitator superfamily (MFS) profile domain-containing protein</fullName>
    </recommendedName>
</protein>